<dbReference type="Proteomes" id="UP000182693">
    <property type="component" value="Unassembled WGS sequence"/>
</dbReference>
<proteinExistence type="predicted"/>
<keyword evidence="1" id="KW-0812">Transmembrane</keyword>
<accession>A0A1J4Y2H7</accession>
<reference evidence="2 3" key="1">
    <citation type="journal article" date="2016" name="Environ. Microbiol.">
        <title>Genomic resolution of a cold subsurface aquifer community provides metabolic insights for novel microbes adapted to high CO concentrations.</title>
        <authorList>
            <person name="Probst A.J."/>
            <person name="Castelle C.J."/>
            <person name="Singh A."/>
            <person name="Brown C.T."/>
            <person name="Anantharaman K."/>
            <person name="Sharon I."/>
            <person name="Hug L.A."/>
            <person name="Burstein D."/>
            <person name="Emerson J.B."/>
            <person name="Thomas B.C."/>
            <person name="Banfield J.F."/>
        </authorList>
    </citation>
    <scope>NUCLEOTIDE SEQUENCE [LARGE SCALE GENOMIC DNA]</scope>
    <source>
        <strain evidence="2">CG1_02_39_135</strain>
    </source>
</reference>
<organism evidence="2 3">
    <name type="scientific">Candidatus Wolfebacteria bacterium CG1_02_39_135</name>
    <dbReference type="NCBI Taxonomy" id="1805425"/>
    <lineage>
        <taxon>Bacteria</taxon>
        <taxon>Candidatus Wolfeibacteriota</taxon>
    </lineage>
</organism>
<name>A0A1J4Y2H7_9BACT</name>
<evidence type="ECO:0000313" key="3">
    <source>
        <dbReference type="Proteomes" id="UP000182693"/>
    </source>
</evidence>
<keyword evidence="1" id="KW-1133">Transmembrane helix</keyword>
<keyword evidence="1" id="KW-0472">Membrane</keyword>
<sequence length="229" mass="26986">MPKLFGKKLLIFLLLIIFIIIGSVSTYFYLQKQAKEKEAEQTKALLVEVNEVINLMDVVKSEMPTELLETHEYLMSGALGGKLYRTDPKLKDQIMYHGAKTQLVYINPAIKIKKELWIPIFYHEVAHNYWHSKNPIETFEEFEAQLFNSENYAYTINAQAWDLVMKHYPITPEELKTELEQRLFKSYSNETEIYNEMIKGNLGAKELWVKIIEADVKEQEKQQRVLFEK</sequence>
<evidence type="ECO:0000313" key="2">
    <source>
        <dbReference type="EMBL" id="OIO64981.1"/>
    </source>
</evidence>
<gene>
    <name evidence="2" type="ORF">AUJ30_01695</name>
</gene>
<evidence type="ECO:0000256" key="1">
    <source>
        <dbReference type="SAM" id="Phobius"/>
    </source>
</evidence>
<protein>
    <submittedName>
        <fullName evidence="2">Uncharacterized protein</fullName>
    </submittedName>
</protein>
<comment type="caution">
    <text evidence="2">The sequence shown here is derived from an EMBL/GenBank/DDBJ whole genome shotgun (WGS) entry which is preliminary data.</text>
</comment>
<feature type="transmembrane region" description="Helical" evidence="1">
    <location>
        <begin position="9"/>
        <end position="30"/>
    </location>
</feature>
<dbReference type="EMBL" id="MNWX01000032">
    <property type="protein sequence ID" value="OIO64981.1"/>
    <property type="molecule type" value="Genomic_DNA"/>
</dbReference>
<dbReference type="AlphaFoldDB" id="A0A1J4Y2H7"/>
<dbReference type="STRING" id="1805425.AUJ30_01695"/>